<proteinExistence type="predicted"/>
<dbReference type="InterPro" id="IPR010920">
    <property type="entry name" value="LSM_dom_sf"/>
</dbReference>
<dbReference type="SMART" id="SM01271">
    <property type="entry name" value="LSM14"/>
    <property type="match status" value="1"/>
</dbReference>
<evidence type="ECO:0000259" key="7">
    <source>
        <dbReference type="PROSITE" id="PS52002"/>
    </source>
</evidence>
<feature type="domain" description="TFG box profile" evidence="6">
    <location>
        <begin position="530"/>
        <end position="550"/>
    </location>
</feature>
<feature type="compositionally biased region" description="Polar residues" evidence="3">
    <location>
        <begin position="207"/>
        <end position="219"/>
    </location>
</feature>
<dbReference type="Gene3D" id="2.30.30.100">
    <property type="match status" value="1"/>
</dbReference>
<dbReference type="GO" id="GO:0033962">
    <property type="term" value="P:P-body assembly"/>
    <property type="evidence" value="ECO:0007669"/>
    <property type="project" value="TreeGrafter"/>
</dbReference>
<feature type="domain" description="Sm" evidence="7">
    <location>
        <begin position="1"/>
        <end position="80"/>
    </location>
</feature>
<protein>
    <recommendedName>
        <fullName evidence="10">TFG box profile domain-containing protein</fullName>
    </recommendedName>
</protein>
<feature type="compositionally biased region" description="Low complexity" evidence="3">
    <location>
        <begin position="333"/>
        <end position="350"/>
    </location>
</feature>
<feature type="compositionally biased region" description="Polar residues" evidence="3">
    <location>
        <begin position="351"/>
        <end position="364"/>
    </location>
</feature>
<evidence type="ECO:0000256" key="3">
    <source>
        <dbReference type="SAM" id="MobiDB-lite"/>
    </source>
</evidence>
<dbReference type="PROSITE" id="PS51536">
    <property type="entry name" value="TFG"/>
    <property type="match status" value="1"/>
</dbReference>
<dbReference type="Pfam" id="PF09532">
    <property type="entry name" value="FDF"/>
    <property type="match status" value="1"/>
</dbReference>
<feature type="domain" description="FFD box profile" evidence="5">
    <location>
        <begin position="504"/>
        <end position="520"/>
    </location>
</feature>
<feature type="compositionally biased region" description="Low complexity" evidence="3">
    <location>
        <begin position="101"/>
        <end position="132"/>
    </location>
</feature>
<feature type="compositionally biased region" description="Pro residues" evidence="3">
    <location>
        <begin position="133"/>
        <end position="149"/>
    </location>
</feature>
<feature type="compositionally biased region" description="Polar residues" evidence="3">
    <location>
        <begin position="322"/>
        <end position="332"/>
    </location>
</feature>
<dbReference type="PROSITE" id="PS52002">
    <property type="entry name" value="SM"/>
    <property type="match status" value="1"/>
</dbReference>
<dbReference type="InterPro" id="IPR025761">
    <property type="entry name" value="FFD_box"/>
</dbReference>
<dbReference type="Pfam" id="PF12701">
    <property type="entry name" value="LSM14"/>
    <property type="match status" value="1"/>
</dbReference>
<dbReference type="InterPro" id="IPR025768">
    <property type="entry name" value="TFG_box"/>
</dbReference>
<dbReference type="InterPro" id="IPR025762">
    <property type="entry name" value="DFDF"/>
</dbReference>
<feature type="compositionally biased region" description="Low complexity" evidence="3">
    <location>
        <begin position="244"/>
        <end position="257"/>
    </location>
</feature>
<organism evidence="8 9">
    <name type="scientific">Viridothelium virens</name>
    <name type="common">Speckled blister lichen</name>
    <name type="synonym">Trypethelium virens</name>
    <dbReference type="NCBI Taxonomy" id="1048519"/>
    <lineage>
        <taxon>Eukaryota</taxon>
        <taxon>Fungi</taxon>
        <taxon>Dikarya</taxon>
        <taxon>Ascomycota</taxon>
        <taxon>Pezizomycotina</taxon>
        <taxon>Dothideomycetes</taxon>
        <taxon>Dothideomycetes incertae sedis</taxon>
        <taxon>Trypetheliales</taxon>
        <taxon>Trypetheliaceae</taxon>
        <taxon>Viridothelium</taxon>
    </lineage>
</organism>
<evidence type="ECO:0000259" key="5">
    <source>
        <dbReference type="PROSITE" id="PS51513"/>
    </source>
</evidence>
<accession>A0A6A6HKV7</accession>
<dbReference type="GO" id="GO:0000932">
    <property type="term" value="C:P-body"/>
    <property type="evidence" value="ECO:0007669"/>
    <property type="project" value="TreeGrafter"/>
</dbReference>
<dbReference type="InterPro" id="IPR019050">
    <property type="entry name" value="FDF_dom"/>
</dbReference>
<sequence length="601" mass="62238">MSEFIGSRISLISKSDIRYVGVLHEINSENSSVALENVKSYGTEGRKQNPEEEIPASDNVYEYIVFRGSDVKDLRIEEAAKENKPPPQVPNDPAILGAGSRPQAQRVSQNQQNQQFRQPQQQTFPQQQQFPPGGYPPFPQNPRFGPPGGPHGFPGAPGGIPSYPGFNGPPGGFGGPPGWGVPGQGFPNQGPFALQSPPNMPIGPPGQHQQDQRIQQPTPIGTIGQKDQRQNTQSPAKPQPSPAPDAQSANKATGPPSQQGPPPPVESKPDAASALAPPSTSTSTAQPAATKTAPAGPRGKGGIIPVVPLSASNIGSKPNAPTPSTQPVGQPSTETATAAVAAAMAKLTAASNQSGAAGTSTTAPSGKPTAPKPTTDDDAMQHLAQKVSEMRTDAHARQGRAGFGAPRGRGRGRGRGGHDAGVARRIEVPSDDFDFESANKKFNKQDLVKEAIASGSPLGGAPPSAEENGAAAGTNGTVVKEAGLEGAEKKDKEDVVIPGAATTAMYNRASSFFDDISSDLKDRDESKVVNGREMRSEERKKNFETFGQGSVDGGAYRGGFRGRGRGRGGFRGGRGYRGGGGAYRGRGGVGAQNGTVMGTGL</sequence>
<feature type="compositionally biased region" description="Gly residues" evidence="3">
    <location>
        <begin position="168"/>
        <end position="183"/>
    </location>
</feature>
<dbReference type="PANTHER" id="PTHR13586">
    <property type="entry name" value="SCD6 PROTEIN-RELATED"/>
    <property type="match status" value="1"/>
</dbReference>
<feature type="region of interest" description="Disordered" evidence="3">
    <location>
        <begin position="545"/>
        <end position="601"/>
    </location>
</feature>
<feature type="compositionally biased region" description="Low complexity" evidence="3">
    <location>
        <begin position="270"/>
        <end position="295"/>
    </location>
</feature>
<dbReference type="OrthoDB" id="21539at2759"/>
<reference evidence="8" key="1">
    <citation type="journal article" date="2020" name="Stud. Mycol.">
        <title>101 Dothideomycetes genomes: a test case for predicting lifestyles and emergence of pathogens.</title>
        <authorList>
            <person name="Haridas S."/>
            <person name="Albert R."/>
            <person name="Binder M."/>
            <person name="Bloem J."/>
            <person name="Labutti K."/>
            <person name="Salamov A."/>
            <person name="Andreopoulos B."/>
            <person name="Baker S."/>
            <person name="Barry K."/>
            <person name="Bills G."/>
            <person name="Bluhm B."/>
            <person name="Cannon C."/>
            <person name="Castanera R."/>
            <person name="Culley D."/>
            <person name="Daum C."/>
            <person name="Ezra D."/>
            <person name="Gonzalez J."/>
            <person name="Henrissat B."/>
            <person name="Kuo A."/>
            <person name="Liang C."/>
            <person name="Lipzen A."/>
            <person name="Lutzoni F."/>
            <person name="Magnuson J."/>
            <person name="Mondo S."/>
            <person name="Nolan M."/>
            <person name="Ohm R."/>
            <person name="Pangilinan J."/>
            <person name="Park H.-J."/>
            <person name="Ramirez L."/>
            <person name="Alfaro M."/>
            <person name="Sun H."/>
            <person name="Tritt A."/>
            <person name="Yoshinaga Y."/>
            <person name="Zwiers L.-H."/>
            <person name="Turgeon B."/>
            <person name="Goodwin S."/>
            <person name="Spatafora J."/>
            <person name="Crous P."/>
            <person name="Grigoriev I."/>
        </authorList>
    </citation>
    <scope>NUCLEOTIDE SEQUENCE</scope>
    <source>
        <strain evidence="8">Tuck. ex Michener</strain>
    </source>
</reference>
<dbReference type="PROSITE" id="PS51513">
    <property type="entry name" value="FFD"/>
    <property type="match status" value="1"/>
</dbReference>
<evidence type="ECO:0000259" key="6">
    <source>
        <dbReference type="PROSITE" id="PS51536"/>
    </source>
</evidence>
<evidence type="ECO:0000256" key="2">
    <source>
        <dbReference type="PROSITE-ProRule" id="PRU00869"/>
    </source>
</evidence>
<evidence type="ECO:0000259" key="4">
    <source>
        <dbReference type="PROSITE" id="PS51512"/>
    </source>
</evidence>
<name>A0A6A6HKV7_VIRVR</name>
<feature type="domain" description="DFDF" evidence="4">
    <location>
        <begin position="421"/>
        <end position="457"/>
    </location>
</feature>
<dbReference type="SUPFAM" id="SSF50182">
    <property type="entry name" value="Sm-like ribonucleoproteins"/>
    <property type="match status" value="1"/>
</dbReference>
<feature type="compositionally biased region" description="Gly residues" evidence="3">
    <location>
        <begin position="569"/>
        <end position="601"/>
    </location>
</feature>
<dbReference type="Proteomes" id="UP000800092">
    <property type="component" value="Unassembled WGS sequence"/>
</dbReference>
<feature type="compositionally biased region" description="Low complexity" evidence="3">
    <location>
        <begin position="465"/>
        <end position="477"/>
    </location>
</feature>
<dbReference type="GO" id="GO:0034063">
    <property type="term" value="P:stress granule assembly"/>
    <property type="evidence" value="ECO:0007669"/>
    <property type="project" value="TreeGrafter"/>
</dbReference>
<gene>
    <name evidence="8" type="ORF">EV356DRAFT_564142</name>
</gene>
<dbReference type="CDD" id="cd01736">
    <property type="entry name" value="LSm14_N"/>
    <property type="match status" value="1"/>
</dbReference>
<feature type="short sequence motif" description="FFD box" evidence="1">
    <location>
        <begin position="504"/>
        <end position="520"/>
    </location>
</feature>
<dbReference type="EMBL" id="ML991776">
    <property type="protein sequence ID" value="KAF2238449.1"/>
    <property type="molecule type" value="Genomic_DNA"/>
</dbReference>
<feature type="short sequence motif" description="TFG box" evidence="2">
    <location>
        <begin position="530"/>
        <end position="550"/>
    </location>
</feature>
<dbReference type="PROSITE" id="PS51512">
    <property type="entry name" value="DFDF"/>
    <property type="match status" value="1"/>
</dbReference>
<feature type="region of interest" description="Disordered" evidence="3">
    <location>
        <begin position="453"/>
        <end position="477"/>
    </location>
</feature>
<evidence type="ECO:0000256" key="1">
    <source>
        <dbReference type="PROSITE-ProRule" id="PRU00846"/>
    </source>
</evidence>
<evidence type="ECO:0008006" key="10">
    <source>
        <dbReference type="Google" id="ProtNLM"/>
    </source>
</evidence>
<evidence type="ECO:0000313" key="8">
    <source>
        <dbReference type="EMBL" id="KAF2238449.1"/>
    </source>
</evidence>
<feature type="compositionally biased region" description="Gly residues" evidence="3">
    <location>
        <begin position="550"/>
        <end position="559"/>
    </location>
</feature>
<dbReference type="GO" id="GO:0003729">
    <property type="term" value="F:mRNA binding"/>
    <property type="evidence" value="ECO:0007669"/>
    <property type="project" value="TreeGrafter"/>
</dbReference>
<dbReference type="InterPro" id="IPR025609">
    <property type="entry name" value="Lsm14-like_N"/>
</dbReference>
<dbReference type="InterPro" id="IPR047575">
    <property type="entry name" value="Sm"/>
</dbReference>
<keyword evidence="9" id="KW-1185">Reference proteome</keyword>
<feature type="region of interest" description="Disordered" evidence="3">
    <location>
        <begin position="80"/>
        <end position="424"/>
    </location>
</feature>
<dbReference type="AlphaFoldDB" id="A0A6A6HKV7"/>
<dbReference type="SMART" id="SM01199">
    <property type="entry name" value="FDF"/>
    <property type="match status" value="1"/>
</dbReference>
<dbReference type="PANTHER" id="PTHR13586:SF0">
    <property type="entry name" value="TRAILER HITCH, ISOFORM H"/>
    <property type="match status" value="1"/>
</dbReference>
<evidence type="ECO:0000313" key="9">
    <source>
        <dbReference type="Proteomes" id="UP000800092"/>
    </source>
</evidence>